<feature type="domain" description="Carbamoyltransferase" evidence="2">
    <location>
        <begin position="107"/>
        <end position="324"/>
    </location>
</feature>
<dbReference type="CDD" id="cd24098">
    <property type="entry name" value="ASKHA_NBD_TobZ_N"/>
    <property type="match status" value="1"/>
</dbReference>
<dbReference type="InterPro" id="IPR051338">
    <property type="entry name" value="NodU/CmcH_Carbamoyltrnsfr"/>
</dbReference>
<organism evidence="4 5">
    <name type="scientific">Saccharopolyspora griseoalba</name>
    <dbReference type="NCBI Taxonomy" id="1431848"/>
    <lineage>
        <taxon>Bacteria</taxon>
        <taxon>Bacillati</taxon>
        <taxon>Actinomycetota</taxon>
        <taxon>Actinomycetes</taxon>
        <taxon>Pseudonocardiales</taxon>
        <taxon>Pseudonocardiaceae</taxon>
        <taxon>Saccharopolyspora</taxon>
    </lineage>
</organism>
<dbReference type="PANTHER" id="PTHR34847">
    <property type="entry name" value="NODULATION PROTEIN U"/>
    <property type="match status" value="1"/>
</dbReference>
<dbReference type="Gene3D" id="3.30.420.40">
    <property type="match status" value="2"/>
</dbReference>
<keyword evidence="5" id="KW-1185">Reference proteome</keyword>
<proteinExistence type="inferred from homology"/>
<dbReference type="InterPro" id="IPR038152">
    <property type="entry name" value="Carbam_trans_C_sf"/>
</dbReference>
<dbReference type="Pfam" id="PF16861">
    <property type="entry name" value="Carbam_trans_C"/>
    <property type="match status" value="1"/>
</dbReference>
<sequence length="536" mass="56623">MSYVLGVNAGTGTWHDASACLIDADGTVLALVEEERLSRVRHAPKQHVPTRAVQRCLELGGVTAEQLEAIAVGWDEPRMALRSGQGWEFDSPEAFLAALGLGSSGAEVVFVPHHRAHAASAFHASGRASAAVLVVDGNGEDESTSIFHARRGHGMRRVERWPQVHSLGHVYEAASVWLGLGKRGEGKTMGLAAHLSGSLDDPGWLHVRDGALASALGADPRAGYEETKHAWRALVARYAGQPAPDCSADRLDTDPVAVRVAAAAQHTVDTVLTWWAQRARERTGEHTLCLAGGVALNCAANGRLPGDIYVPPVPHDAGVALGAAWEVRPPGQLGVLSPYLGSLPGPVPDGDDLVVGEVDVDRLGELLAEGDVIGVCRGRAEAGPRALCHRSLLASPTTAGMRTDLNALKGREPWRPFGPVAAGGEHELWSSVGDLERYMLGAAPLTAYGRRTVPAARHADGTTRPQRLQPGDDALIHDLLRHLAASGHPPALLNTSFNGPGEPLVDSAADALDCARRLGLRHLVLEDHLVTLQGGR</sequence>
<dbReference type="Gene3D" id="3.90.870.20">
    <property type="entry name" value="Carbamoyltransferase, C-terminal domain"/>
    <property type="match status" value="1"/>
</dbReference>
<comment type="similarity">
    <text evidence="1">Belongs to the NodU/CmcH family.</text>
</comment>
<dbReference type="PANTHER" id="PTHR34847:SF1">
    <property type="entry name" value="NODULATION PROTEIN U"/>
    <property type="match status" value="1"/>
</dbReference>
<dbReference type="EMBL" id="JBHTCJ010000017">
    <property type="protein sequence ID" value="MFC7344528.1"/>
    <property type="molecule type" value="Genomic_DNA"/>
</dbReference>
<dbReference type="InterPro" id="IPR003696">
    <property type="entry name" value="Carbtransf_dom"/>
</dbReference>
<evidence type="ECO:0000313" key="5">
    <source>
        <dbReference type="Proteomes" id="UP001596504"/>
    </source>
</evidence>
<gene>
    <name evidence="4" type="ORF">ACFQRI_24240</name>
</gene>
<dbReference type="InterPro" id="IPR031730">
    <property type="entry name" value="Carbam_trans_C"/>
</dbReference>
<dbReference type="SUPFAM" id="SSF53067">
    <property type="entry name" value="Actin-like ATPase domain"/>
    <property type="match status" value="1"/>
</dbReference>
<dbReference type="RefSeq" id="WP_380672398.1">
    <property type="nucleotide sequence ID" value="NZ_JBHTCJ010000017.1"/>
</dbReference>
<name>A0ABW2LS98_9PSEU</name>
<dbReference type="Proteomes" id="UP001596504">
    <property type="component" value="Unassembled WGS sequence"/>
</dbReference>
<evidence type="ECO:0000259" key="2">
    <source>
        <dbReference type="Pfam" id="PF02543"/>
    </source>
</evidence>
<dbReference type="InterPro" id="IPR043129">
    <property type="entry name" value="ATPase_NBD"/>
</dbReference>
<protein>
    <submittedName>
        <fullName evidence="4">Carbamoyltransferase C-terminal domain-containing protein</fullName>
    </submittedName>
</protein>
<feature type="domain" description="Carbamoyltransferase C-terminal" evidence="3">
    <location>
        <begin position="365"/>
        <end position="530"/>
    </location>
</feature>
<dbReference type="Pfam" id="PF02543">
    <property type="entry name" value="Carbam_trans_N"/>
    <property type="match status" value="1"/>
</dbReference>
<reference evidence="5" key="1">
    <citation type="journal article" date="2019" name="Int. J. Syst. Evol. Microbiol.">
        <title>The Global Catalogue of Microorganisms (GCM) 10K type strain sequencing project: providing services to taxonomists for standard genome sequencing and annotation.</title>
        <authorList>
            <consortium name="The Broad Institute Genomics Platform"/>
            <consortium name="The Broad Institute Genome Sequencing Center for Infectious Disease"/>
            <person name="Wu L."/>
            <person name="Ma J."/>
        </authorList>
    </citation>
    <scope>NUCLEOTIDE SEQUENCE [LARGE SCALE GENOMIC DNA]</scope>
    <source>
        <strain evidence="5">WLHS5</strain>
    </source>
</reference>
<evidence type="ECO:0000259" key="3">
    <source>
        <dbReference type="Pfam" id="PF16861"/>
    </source>
</evidence>
<accession>A0ABW2LS98</accession>
<evidence type="ECO:0000256" key="1">
    <source>
        <dbReference type="ARBA" id="ARBA00006129"/>
    </source>
</evidence>
<comment type="caution">
    <text evidence="4">The sequence shown here is derived from an EMBL/GenBank/DDBJ whole genome shotgun (WGS) entry which is preliminary data.</text>
</comment>
<evidence type="ECO:0000313" key="4">
    <source>
        <dbReference type="EMBL" id="MFC7344528.1"/>
    </source>
</evidence>